<dbReference type="Pfam" id="PF08450">
    <property type="entry name" value="SGL"/>
    <property type="match status" value="1"/>
</dbReference>
<dbReference type="Gene3D" id="2.120.10.30">
    <property type="entry name" value="TolB, C-terminal domain"/>
    <property type="match status" value="1"/>
</dbReference>
<dbReference type="PANTHER" id="PTHR47572:SF4">
    <property type="entry name" value="LACTONASE DRP35"/>
    <property type="match status" value="1"/>
</dbReference>
<dbReference type="PANTHER" id="PTHR47572">
    <property type="entry name" value="LIPOPROTEIN-RELATED"/>
    <property type="match status" value="1"/>
</dbReference>
<keyword evidence="2" id="KW-0732">Signal</keyword>
<evidence type="ECO:0000313" key="4">
    <source>
        <dbReference type="EMBL" id="MFC3115318.1"/>
    </source>
</evidence>
<feature type="domain" description="SMP-30/Gluconolactonase/LRE-like region" evidence="3">
    <location>
        <begin position="64"/>
        <end position="312"/>
    </location>
</feature>
<dbReference type="Proteomes" id="UP001595555">
    <property type="component" value="Unassembled WGS sequence"/>
</dbReference>
<evidence type="ECO:0000313" key="5">
    <source>
        <dbReference type="Proteomes" id="UP001595555"/>
    </source>
</evidence>
<dbReference type="InterPro" id="IPR051262">
    <property type="entry name" value="SMP-30/CGR1_Lactonase"/>
</dbReference>
<dbReference type="SUPFAM" id="SSF63829">
    <property type="entry name" value="Calcium-dependent phosphotriesterase"/>
    <property type="match status" value="1"/>
</dbReference>
<protein>
    <submittedName>
        <fullName evidence="4">SMP-30/gluconolactonase/LRE family protein</fullName>
    </submittedName>
</protein>
<gene>
    <name evidence="4" type="ORF">ACFODX_07095</name>
</gene>
<reference evidence="5" key="1">
    <citation type="journal article" date="2019" name="Int. J. Syst. Evol. Microbiol.">
        <title>The Global Catalogue of Microorganisms (GCM) 10K type strain sequencing project: providing services to taxonomists for standard genome sequencing and annotation.</title>
        <authorList>
            <consortium name="The Broad Institute Genomics Platform"/>
            <consortium name="The Broad Institute Genome Sequencing Center for Infectious Disease"/>
            <person name="Wu L."/>
            <person name="Ma J."/>
        </authorList>
    </citation>
    <scope>NUCLEOTIDE SEQUENCE [LARGE SCALE GENOMIC DNA]</scope>
    <source>
        <strain evidence="5">KCTC 52237</strain>
    </source>
</reference>
<evidence type="ECO:0000259" key="3">
    <source>
        <dbReference type="Pfam" id="PF08450"/>
    </source>
</evidence>
<dbReference type="InterPro" id="IPR011042">
    <property type="entry name" value="6-blade_b-propeller_TolB-like"/>
</dbReference>
<evidence type="ECO:0000256" key="2">
    <source>
        <dbReference type="SAM" id="SignalP"/>
    </source>
</evidence>
<accession>A0ABV7FEY8</accession>
<dbReference type="RefSeq" id="WP_378117504.1">
    <property type="nucleotide sequence ID" value="NZ_JBHRTF010000003.1"/>
</dbReference>
<feature type="signal peptide" evidence="2">
    <location>
        <begin position="1"/>
        <end position="36"/>
    </location>
</feature>
<dbReference type="InterPro" id="IPR013658">
    <property type="entry name" value="SGL"/>
</dbReference>
<keyword evidence="1" id="KW-0378">Hydrolase</keyword>
<comment type="caution">
    <text evidence="4">The sequence shown here is derived from an EMBL/GenBank/DDBJ whole genome shotgun (WGS) entry which is preliminary data.</text>
</comment>
<name>A0ABV7FEY8_9GAMM</name>
<dbReference type="EMBL" id="JBHRTF010000003">
    <property type="protein sequence ID" value="MFC3115318.1"/>
    <property type="molecule type" value="Genomic_DNA"/>
</dbReference>
<feature type="chain" id="PRO_5046319869" evidence="2">
    <location>
        <begin position="37"/>
        <end position="332"/>
    </location>
</feature>
<keyword evidence="5" id="KW-1185">Reference proteome</keyword>
<sequence length="332" mass="35136">MSNFSQRLPSRLGKALQLLSTVAAISPLVLSATSFAADVKTPAIPGVVKEGTLVQFIKEGFEGTEGPIAAPDGSLLFTETRANRITKIAADNTISSFLENSNGSNGLAFAPNGDLITVQVNNNQVGVIYPKGREKVLTNNFEGQPFQRTNDLVLAKNGGIYFTDSGPGQGVVAEPKTGVYYISPEGKTKRVVGINEIERPNGIQLSRDEKTLYVANTGGEYVLSFSINADGTLKDRKNFAKIPNGLQKNEQGALSSGADGLAIDAEGRLYVTSNAGVDVFDEQGKFLGGIPVPHKPQNVAFAGKDKKTLYIVGRGAAYKVAVLTPGFAGRVK</sequence>
<evidence type="ECO:0000256" key="1">
    <source>
        <dbReference type="ARBA" id="ARBA00022801"/>
    </source>
</evidence>
<organism evidence="4 5">
    <name type="scientific">Cellvibrio fontiphilus</name>
    <dbReference type="NCBI Taxonomy" id="1815559"/>
    <lineage>
        <taxon>Bacteria</taxon>
        <taxon>Pseudomonadati</taxon>
        <taxon>Pseudomonadota</taxon>
        <taxon>Gammaproteobacteria</taxon>
        <taxon>Cellvibrionales</taxon>
        <taxon>Cellvibrionaceae</taxon>
        <taxon>Cellvibrio</taxon>
    </lineage>
</organism>
<proteinExistence type="predicted"/>